<protein>
    <submittedName>
        <fullName evidence="3">Uncharacterized protein</fullName>
    </submittedName>
</protein>
<dbReference type="NCBIfam" id="TIGR02293">
    <property type="entry name" value="TAS_TIGR02293"/>
    <property type="match status" value="1"/>
</dbReference>
<sequence>MAPSTQLLDILGIPGSTSLSSAIDRAEVVRRGLSIESFKRVANYYQLSDVEMSKVVGTSIRTIVRLQKEDKPLNSTWSDRLYRLARVAAQAQDVFESADTATSWLKRPNRGLNGHAPVDLLDTDAGTEQVVELLDRIEYGVYS</sequence>
<dbReference type="Proteomes" id="UP000010366">
    <property type="component" value="Plasmid pCHA6605.01"/>
</dbReference>
<geneLocation type="plasmid" evidence="3 4">
    <name>pCHA6605.01</name>
</geneLocation>
<dbReference type="InterPro" id="IPR011979">
    <property type="entry name" value="Antitox_Xre"/>
</dbReference>
<evidence type="ECO:0000313" key="3">
    <source>
        <dbReference type="EMBL" id="AFY97091.1"/>
    </source>
</evidence>
<feature type="domain" description="Antitoxin Xre/MbcA/ParS-like toxin-binding" evidence="1">
    <location>
        <begin position="90"/>
        <end position="140"/>
    </location>
</feature>
<feature type="domain" description="Antitoxin Xre-like helix-turn-helix" evidence="2">
    <location>
        <begin position="24"/>
        <end position="86"/>
    </location>
</feature>
<accession>K9URJ5</accession>
<organism evidence="3 4">
    <name type="scientific">Chamaesiphon minutus (strain ATCC 27169 / PCC 6605)</name>
    <dbReference type="NCBI Taxonomy" id="1173020"/>
    <lineage>
        <taxon>Bacteria</taxon>
        <taxon>Bacillati</taxon>
        <taxon>Cyanobacteriota</taxon>
        <taxon>Cyanophyceae</taxon>
        <taxon>Gomontiellales</taxon>
        <taxon>Chamaesiphonaceae</taxon>
        <taxon>Chamaesiphon</taxon>
    </lineage>
</organism>
<keyword evidence="4" id="KW-1185">Reference proteome</keyword>
<dbReference type="InterPro" id="IPR046847">
    <property type="entry name" value="Xre-like_HTH"/>
</dbReference>
<name>K9URJ5_CHAP6</name>
<dbReference type="EMBL" id="CP003601">
    <property type="protein sequence ID" value="AFY97091.1"/>
    <property type="molecule type" value="Genomic_DNA"/>
</dbReference>
<evidence type="ECO:0000259" key="2">
    <source>
        <dbReference type="Pfam" id="PF20432"/>
    </source>
</evidence>
<keyword evidence="3" id="KW-0614">Plasmid</keyword>
<dbReference type="GO" id="GO:0003677">
    <property type="term" value="F:DNA binding"/>
    <property type="evidence" value="ECO:0007669"/>
    <property type="project" value="InterPro"/>
</dbReference>
<dbReference type="HOGENOM" id="CLU_109353_4_0_3"/>
<dbReference type="Pfam" id="PF20432">
    <property type="entry name" value="Xre-like-HTH"/>
    <property type="match status" value="1"/>
</dbReference>
<reference evidence="3 4" key="1">
    <citation type="submission" date="2012-05" db="EMBL/GenBank/DDBJ databases">
        <title>Noncontiguous Finished plasmid 1 of genome of Chamaesiphon sp. PCC 6605.</title>
        <authorList>
            <consortium name="US DOE Joint Genome Institute"/>
            <person name="Gugger M."/>
            <person name="Coursin T."/>
            <person name="Rippka R."/>
            <person name="Tandeau De Marsac N."/>
            <person name="Huntemann M."/>
            <person name="Wei C.-L."/>
            <person name="Han J."/>
            <person name="Detter J.C."/>
            <person name="Han C."/>
            <person name="Tapia R."/>
            <person name="Chen A."/>
            <person name="Kyrpides N."/>
            <person name="Mavromatis K."/>
            <person name="Markowitz V."/>
            <person name="Szeto E."/>
            <person name="Ivanova N."/>
            <person name="Pagani I."/>
            <person name="Pati A."/>
            <person name="Goodwin L."/>
            <person name="Nordberg H.P."/>
            <person name="Cantor M.N."/>
            <person name="Hua S.X."/>
            <person name="Woyke T."/>
            <person name="Kerfeld C.A."/>
        </authorList>
    </citation>
    <scope>NUCLEOTIDE SEQUENCE [LARGE SCALE GENOMIC DNA]</scope>
    <source>
        <strain evidence="4">ATCC 27169 / PCC 6605</strain>
        <plasmid evidence="4">Plasmid pCHA6605.01</plasmid>
    </source>
</reference>
<proteinExistence type="predicted"/>
<dbReference type="Pfam" id="PF09722">
    <property type="entry name" value="Xre_MbcA_ParS_C"/>
    <property type="match status" value="1"/>
</dbReference>
<evidence type="ECO:0000313" key="4">
    <source>
        <dbReference type="Proteomes" id="UP000010366"/>
    </source>
</evidence>
<dbReference type="KEGG" id="cmp:Cha6605_6265"/>
<dbReference type="RefSeq" id="WP_015328976.1">
    <property type="nucleotide sequence ID" value="NC_020053.1"/>
</dbReference>
<evidence type="ECO:0000259" key="1">
    <source>
        <dbReference type="Pfam" id="PF09722"/>
    </source>
</evidence>
<dbReference type="InterPro" id="IPR024467">
    <property type="entry name" value="Xre/MbcA/ParS-like_toxin-bd"/>
</dbReference>
<dbReference type="OrthoDB" id="428683at2"/>
<gene>
    <name evidence="3" type="ORF">Cha6605_6265</name>
</gene>
<dbReference type="AlphaFoldDB" id="K9URJ5"/>
<dbReference type="eggNOG" id="COG5642">
    <property type="taxonomic scope" value="Bacteria"/>
</dbReference>